<name>A0A4Y4DVV5_CELCE</name>
<comment type="caution">
    <text evidence="1">The sequence shown here is derived from an EMBL/GenBank/DDBJ whole genome shotgun (WGS) entry which is preliminary data.</text>
</comment>
<reference evidence="1 2" key="1">
    <citation type="submission" date="2019-06" db="EMBL/GenBank/DDBJ databases">
        <title>Whole genome shotgun sequence of Cellulosimicrobium cellulans NBRC 15516.</title>
        <authorList>
            <person name="Hosoyama A."/>
            <person name="Uohara A."/>
            <person name="Ohji S."/>
            <person name="Ichikawa N."/>
        </authorList>
    </citation>
    <scope>NUCLEOTIDE SEQUENCE [LARGE SCALE GENOMIC DNA]</scope>
    <source>
        <strain evidence="1 2">NBRC 15516</strain>
    </source>
</reference>
<evidence type="ECO:0000313" key="2">
    <source>
        <dbReference type="Proteomes" id="UP000316659"/>
    </source>
</evidence>
<dbReference type="Proteomes" id="UP000316659">
    <property type="component" value="Unassembled WGS sequence"/>
</dbReference>
<accession>A0A4Y4DVV5</accession>
<dbReference type="EMBL" id="BJNZ01000003">
    <property type="protein sequence ID" value="GED08767.1"/>
    <property type="molecule type" value="Genomic_DNA"/>
</dbReference>
<dbReference type="AlphaFoldDB" id="A0A4Y4DVV5"/>
<evidence type="ECO:0000313" key="1">
    <source>
        <dbReference type="EMBL" id="GED08767.1"/>
    </source>
</evidence>
<proteinExistence type="predicted"/>
<organism evidence="1 2">
    <name type="scientific">Cellulosimicrobium cellulans</name>
    <name type="common">Arthrobacter luteus</name>
    <dbReference type="NCBI Taxonomy" id="1710"/>
    <lineage>
        <taxon>Bacteria</taxon>
        <taxon>Bacillati</taxon>
        <taxon>Actinomycetota</taxon>
        <taxon>Actinomycetes</taxon>
        <taxon>Micrococcales</taxon>
        <taxon>Promicromonosporaceae</taxon>
        <taxon>Cellulosimicrobium</taxon>
    </lineage>
</organism>
<protein>
    <submittedName>
        <fullName evidence="1">Uncharacterized protein</fullName>
    </submittedName>
</protein>
<gene>
    <name evidence="1" type="ORF">CCE02nite_07660</name>
</gene>
<sequence>MTAAVLGAGVLGGCDGDGEAEAAPQGPPAVAEADAAAADGTAEDAAACTAYGDVLTILENADLSLADGRMDAQEHDGWYRLATRVLDRLPSDGDSAVQAAIGALQAAAPVTPGAPGESIGVHSPEWDAGESDLGDACDDVGAPLTITVFTGG</sequence>